<dbReference type="Proteomes" id="UP000012112">
    <property type="component" value="Unassembled WGS sequence"/>
</dbReference>
<dbReference type="AlphaFoldDB" id="M6VEG9"/>
<proteinExistence type="predicted"/>
<name>M6VEG9_9LEPT</name>
<reference evidence="1 2" key="1">
    <citation type="submission" date="2013-01" db="EMBL/GenBank/DDBJ databases">
        <authorList>
            <person name="Harkins D.M."/>
            <person name="Durkin A.S."/>
            <person name="Brinkac L.M."/>
            <person name="Haft D.H."/>
            <person name="Selengut J.D."/>
            <person name="Sanka R."/>
            <person name="DePew J."/>
            <person name="Purushe J."/>
            <person name="Matthias M.A."/>
            <person name="Vinetz J.M."/>
            <person name="Sutton G.G."/>
            <person name="Nierman W.C."/>
            <person name="Fouts D.E."/>
        </authorList>
    </citation>
    <scope>NUCLEOTIDE SEQUENCE [LARGE SCALE GENOMIC DNA]</scope>
    <source>
        <strain evidence="1 2">HAI1536</strain>
    </source>
</reference>
<protein>
    <submittedName>
        <fullName evidence="1">Uncharacterized protein</fullName>
    </submittedName>
</protein>
<comment type="caution">
    <text evidence="1">The sequence shown here is derived from an EMBL/GenBank/DDBJ whole genome shotgun (WGS) entry which is preliminary data.</text>
</comment>
<sequence length="38" mass="4698">MKFKIFFVLVRLEDFTGLVWIVRGNWIWFKDKNSTTFN</sequence>
<organism evidence="1 2">
    <name type="scientific">Leptospira noguchii</name>
    <dbReference type="NCBI Taxonomy" id="28182"/>
    <lineage>
        <taxon>Bacteria</taxon>
        <taxon>Pseudomonadati</taxon>
        <taxon>Spirochaetota</taxon>
        <taxon>Spirochaetia</taxon>
        <taxon>Leptospirales</taxon>
        <taxon>Leptospiraceae</taxon>
        <taxon>Leptospira</taxon>
    </lineage>
</organism>
<evidence type="ECO:0000313" key="2">
    <source>
        <dbReference type="Proteomes" id="UP000012112"/>
    </source>
</evidence>
<evidence type="ECO:0000313" key="1">
    <source>
        <dbReference type="EMBL" id="EMO53446.1"/>
    </source>
</evidence>
<dbReference type="EMBL" id="AKWD02000043">
    <property type="protein sequence ID" value="EMO53446.1"/>
    <property type="molecule type" value="Genomic_DNA"/>
</dbReference>
<accession>M6VEG9</accession>
<gene>
    <name evidence="1" type="ORF">LEP1GSC172_1953</name>
</gene>